<organism evidence="6 7">
    <name type="scientific">Corynebacterium suranareeae</name>
    <dbReference type="NCBI Taxonomy" id="2506452"/>
    <lineage>
        <taxon>Bacteria</taxon>
        <taxon>Bacillati</taxon>
        <taxon>Actinomycetota</taxon>
        <taxon>Actinomycetes</taxon>
        <taxon>Mycobacteriales</taxon>
        <taxon>Corynebacteriaceae</taxon>
        <taxon>Corynebacterium</taxon>
    </lineage>
</organism>
<protein>
    <submittedName>
        <fullName evidence="6">Peptide ABC transporter substrate-binding protein</fullName>
    </submittedName>
</protein>
<evidence type="ECO:0000259" key="5">
    <source>
        <dbReference type="Pfam" id="PF00496"/>
    </source>
</evidence>
<dbReference type="Gene3D" id="3.40.190.10">
    <property type="entry name" value="Periplasmic binding protein-like II"/>
    <property type="match status" value="1"/>
</dbReference>
<evidence type="ECO:0000313" key="7">
    <source>
        <dbReference type="Proteomes" id="UP000218244"/>
    </source>
</evidence>
<accession>A0A160PN55</accession>
<dbReference type="EMBL" id="AP017369">
    <property type="protein sequence ID" value="BAU94774.1"/>
    <property type="molecule type" value="Genomic_DNA"/>
</dbReference>
<keyword evidence="7" id="KW-1185">Reference proteome</keyword>
<dbReference type="AlphaFoldDB" id="A0A160PN55"/>
<dbReference type="InterPro" id="IPR030678">
    <property type="entry name" value="Peptide/Ni-bd"/>
</dbReference>
<evidence type="ECO:0000313" key="6">
    <source>
        <dbReference type="EMBL" id="BAU94774.1"/>
    </source>
</evidence>
<dbReference type="RefSeq" id="WP_096454090.1">
    <property type="nucleotide sequence ID" value="NZ_AP017369.1"/>
</dbReference>
<dbReference type="InterPro" id="IPR000914">
    <property type="entry name" value="SBP_5_dom"/>
</dbReference>
<reference evidence="6 7" key="1">
    <citation type="submission" date="2016-02" db="EMBL/GenBank/DDBJ databases">
        <title>Corynebacterium glutamicum N24 whole genome sequencing project.</title>
        <authorList>
            <person name="Matsutani M."/>
            <person name="Nangtapong N."/>
            <person name="Yakushi T."/>
            <person name="Matsushita K."/>
        </authorList>
    </citation>
    <scope>NUCLEOTIDE SEQUENCE [LARGE SCALE GENOMIC DNA]</scope>
    <source>
        <strain evidence="6 7">N24</strain>
    </source>
</reference>
<dbReference type="GO" id="GO:0042597">
    <property type="term" value="C:periplasmic space"/>
    <property type="evidence" value="ECO:0007669"/>
    <property type="project" value="UniProtKB-ARBA"/>
</dbReference>
<proteinExistence type="inferred from homology"/>
<dbReference type="PANTHER" id="PTHR30290">
    <property type="entry name" value="PERIPLASMIC BINDING COMPONENT OF ABC TRANSPORTER"/>
    <property type="match status" value="1"/>
</dbReference>
<comment type="similarity">
    <text evidence="1">Belongs to the bacterial solute-binding protein 5 family.</text>
</comment>
<evidence type="ECO:0000256" key="1">
    <source>
        <dbReference type="ARBA" id="ARBA00005695"/>
    </source>
</evidence>
<keyword evidence="3 4" id="KW-0732">Signal</keyword>
<keyword evidence="2" id="KW-0813">Transport</keyword>
<sequence length="557" mass="60607">MTHSYSHRIISRSWLRKTAALITAATLVLGTAACGTSASETSAANGEPHNGGDLIFQIDSLGDNWVPNSSSISSFQGNIWGEITDKLVYVDEKGEISPWIAESWEESEDATTFTLHLKDGVTFSDGSALDAEAVVANIDIWAKGAPDEGISRIGLFPSSNYVKSTAIDSTTVEVEFSAPTLGFIPTLGYHGSILISPDSLSNSIEEQGDLSNNIGSGPFVVESWANADFVTLKKREDYSWGPEARGHTGPAYLDSITYKQIPETSLRAGSLQSNQADVVYNLTPQELSGLKNAGYNVATPKYLGFVQGYALNTQVAPFDDVRVRQAFQRGIDRDQILETVYTEDWSSAQSFIQSNVPESTDNTDVFSYDPDLAKSLLDEAGWVEGTNGIRVKDGKTLSVTLFPNPYVSTSQAADELAAQQLGDLGFDVNIQVYDVPTYTERVNSNKEVQAKPISRSFVDAGTVAGVIVGAKEGDEDWFKVGTTDETLNRLATNVLGSADRENRAEDLDELQKYILEQGLYIPLVDIVQRIYVTSPDLHDVTYNGLAYASFATAWLER</sequence>
<dbReference type="GO" id="GO:1904680">
    <property type="term" value="F:peptide transmembrane transporter activity"/>
    <property type="evidence" value="ECO:0007669"/>
    <property type="project" value="TreeGrafter"/>
</dbReference>
<dbReference type="SUPFAM" id="SSF53850">
    <property type="entry name" value="Periplasmic binding protein-like II"/>
    <property type="match status" value="1"/>
</dbReference>
<dbReference type="Proteomes" id="UP000218244">
    <property type="component" value="Chromosome"/>
</dbReference>
<evidence type="ECO:0000256" key="2">
    <source>
        <dbReference type="ARBA" id="ARBA00022448"/>
    </source>
</evidence>
<evidence type="ECO:0000256" key="3">
    <source>
        <dbReference type="ARBA" id="ARBA00022729"/>
    </source>
</evidence>
<dbReference type="CDD" id="cd08492">
    <property type="entry name" value="PBP2_NikA_DppA_OppA_like_15"/>
    <property type="match status" value="1"/>
</dbReference>
<evidence type="ECO:0000256" key="4">
    <source>
        <dbReference type="SAM" id="SignalP"/>
    </source>
</evidence>
<dbReference type="PIRSF" id="PIRSF002741">
    <property type="entry name" value="MppA"/>
    <property type="match status" value="1"/>
</dbReference>
<feature type="chain" id="PRO_5007818756" evidence="4">
    <location>
        <begin position="39"/>
        <end position="557"/>
    </location>
</feature>
<dbReference type="GO" id="GO:0015833">
    <property type="term" value="P:peptide transport"/>
    <property type="evidence" value="ECO:0007669"/>
    <property type="project" value="TreeGrafter"/>
</dbReference>
<dbReference type="InterPro" id="IPR039424">
    <property type="entry name" value="SBP_5"/>
</dbReference>
<dbReference type="Pfam" id="PF00496">
    <property type="entry name" value="SBP_bac_5"/>
    <property type="match status" value="1"/>
</dbReference>
<gene>
    <name evidence="6" type="ORF">N24_0512</name>
</gene>
<dbReference type="Gene3D" id="3.10.105.10">
    <property type="entry name" value="Dipeptide-binding Protein, Domain 3"/>
    <property type="match status" value="1"/>
</dbReference>
<dbReference type="PANTHER" id="PTHR30290:SF9">
    <property type="entry name" value="OLIGOPEPTIDE-BINDING PROTEIN APPA"/>
    <property type="match status" value="1"/>
</dbReference>
<dbReference type="GO" id="GO:0043190">
    <property type="term" value="C:ATP-binding cassette (ABC) transporter complex"/>
    <property type="evidence" value="ECO:0007669"/>
    <property type="project" value="InterPro"/>
</dbReference>
<dbReference type="KEGG" id="csur:N24_0512"/>
<feature type="domain" description="Solute-binding protein family 5" evidence="5">
    <location>
        <begin position="95"/>
        <end position="445"/>
    </location>
</feature>
<name>A0A160PN55_9CORY</name>
<feature type="signal peptide" evidence="4">
    <location>
        <begin position="1"/>
        <end position="38"/>
    </location>
</feature>